<evidence type="ECO:0000313" key="2">
    <source>
        <dbReference type="EMBL" id="KAG4415913.1"/>
    </source>
</evidence>
<feature type="signal peptide" evidence="1">
    <location>
        <begin position="1"/>
        <end position="29"/>
    </location>
</feature>
<dbReference type="OrthoDB" id="3552888at2759"/>
<reference evidence="2" key="1">
    <citation type="submission" date="2021-02" db="EMBL/GenBank/DDBJ databases">
        <title>Genome sequence Cadophora malorum strain M34.</title>
        <authorList>
            <person name="Stefanovic E."/>
            <person name="Vu D."/>
            <person name="Scully C."/>
            <person name="Dijksterhuis J."/>
            <person name="Roader J."/>
            <person name="Houbraken J."/>
        </authorList>
    </citation>
    <scope>NUCLEOTIDE SEQUENCE</scope>
    <source>
        <strain evidence="2">M34</strain>
    </source>
</reference>
<accession>A0A8H7TBP8</accession>
<feature type="chain" id="PRO_5034865378" evidence="1">
    <location>
        <begin position="30"/>
        <end position="165"/>
    </location>
</feature>
<proteinExistence type="predicted"/>
<comment type="caution">
    <text evidence="2">The sequence shown here is derived from an EMBL/GenBank/DDBJ whole genome shotgun (WGS) entry which is preliminary data.</text>
</comment>
<evidence type="ECO:0000313" key="3">
    <source>
        <dbReference type="Proteomes" id="UP000664132"/>
    </source>
</evidence>
<sequence>MKTNNFIIQAALGATALLAGIAVGSPADASEIMKELSAKDPDFVAKIEAEAEAEAGDLVARAKTWQECLPIPGKPDLREADTQAISAGIAYLRRIGGTCGVGVRTCARCNDNPHHLHVSSNLLADYTQDLVKACDKYASRYRGHAFGGRIFDNGGWQLLVLREEC</sequence>
<organism evidence="2 3">
    <name type="scientific">Cadophora malorum</name>
    <dbReference type="NCBI Taxonomy" id="108018"/>
    <lineage>
        <taxon>Eukaryota</taxon>
        <taxon>Fungi</taxon>
        <taxon>Dikarya</taxon>
        <taxon>Ascomycota</taxon>
        <taxon>Pezizomycotina</taxon>
        <taxon>Leotiomycetes</taxon>
        <taxon>Helotiales</taxon>
        <taxon>Ploettnerulaceae</taxon>
        <taxon>Cadophora</taxon>
    </lineage>
</organism>
<dbReference type="EMBL" id="JAFJYH010000203">
    <property type="protein sequence ID" value="KAG4415913.1"/>
    <property type="molecule type" value="Genomic_DNA"/>
</dbReference>
<dbReference type="AlphaFoldDB" id="A0A8H7TBP8"/>
<name>A0A8H7TBP8_9HELO</name>
<keyword evidence="1" id="KW-0732">Signal</keyword>
<gene>
    <name evidence="2" type="ORF">IFR04_010931</name>
</gene>
<protein>
    <submittedName>
        <fullName evidence="2">Uncharacterized protein</fullName>
    </submittedName>
</protein>
<keyword evidence="3" id="KW-1185">Reference proteome</keyword>
<evidence type="ECO:0000256" key="1">
    <source>
        <dbReference type="SAM" id="SignalP"/>
    </source>
</evidence>
<dbReference type="Proteomes" id="UP000664132">
    <property type="component" value="Unassembled WGS sequence"/>
</dbReference>